<accession>A0A812N8W8</accession>
<reference evidence="2" key="1">
    <citation type="submission" date="2021-02" db="EMBL/GenBank/DDBJ databases">
        <authorList>
            <person name="Dougan E. K."/>
            <person name="Rhodes N."/>
            <person name="Thang M."/>
            <person name="Chan C."/>
        </authorList>
    </citation>
    <scope>NUCLEOTIDE SEQUENCE</scope>
</reference>
<dbReference type="InterPro" id="IPR006047">
    <property type="entry name" value="GH13_cat_dom"/>
</dbReference>
<protein>
    <submittedName>
        <fullName evidence="2">TvaII protein</fullName>
    </submittedName>
</protein>
<dbReference type="OrthoDB" id="1740265at2759"/>
<dbReference type="AlphaFoldDB" id="A0A812N8W8"/>
<sequence length="307" mass="33786">VRGSRTAPNAIAGGLEQRGSVAVTDCTKIVVYSVMVDRFANGDITNDLYNIPHYQKQVGTCSEYLEGAPAWDRLASAHLSRELRLSYMKHLGATVVALSPVFLNSGGEYHGYSISDLSKIDPGFGDAKLLQALVAEAGLRLSVKSKRAQRAKGGRFVHGRLDVQVNHAVATGLEYRSVHMDPVSQVSNCVASFEEVYRNTSGGQPKRSPGTPTDSYTLVPSWHQRSLSFGVLPRHLHHQEFFARCGPKRMDRPNNHDFSNEPHDSEEYEACACPVARSLWLSLSAQNHKIGQQRKSVRRGICAQSLS</sequence>
<feature type="domain" description="Glycosyl hydrolase family 13 catalytic" evidence="1">
    <location>
        <begin position="84"/>
        <end position="137"/>
    </location>
</feature>
<dbReference type="GO" id="GO:0005975">
    <property type="term" value="P:carbohydrate metabolic process"/>
    <property type="evidence" value="ECO:0007669"/>
    <property type="project" value="InterPro"/>
</dbReference>
<proteinExistence type="predicted"/>
<evidence type="ECO:0000313" key="2">
    <source>
        <dbReference type="EMBL" id="CAE7301508.1"/>
    </source>
</evidence>
<feature type="non-terminal residue" evidence="2">
    <location>
        <position position="1"/>
    </location>
</feature>
<evidence type="ECO:0000313" key="3">
    <source>
        <dbReference type="Proteomes" id="UP000601435"/>
    </source>
</evidence>
<dbReference type="PANTHER" id="PTHR10357">
    <property type="entry name" value="ALPHA-AMYLASE FAMILY MEMBER"/>
    <property type="match status" value="1"/>
</dbReference>
<dbReference type="SUPFAM" id="SSF51445">
    <property type="entry name" value="(Trans)glycosidases"/>
    <property type="match status" value="1"/>
</dbReference>
<comment type="caution">
    <text evidence="2">The sequence shown here is derived from an EMBL/GenBank/DDBJ whole genome shotgun (WGS) entry which is preliminary data.</text>
</comment>
<evidence type="ECO:0000259" key="1">
    <source>
        <dbReference type="Pfam" id="PF00128"/>
    </source>
</evidence>
<dbReference type="Proteomes" id="UP000601435">
    <property type="component" value="Unassembled WGS sequence"/>
</dbReference>
<dbReference type="EMBL" id="CAJNJA010012636">
    <property type="protein sequence ID" value="CAE7301508.1"/>
    <property type="molecule type" value="Genomic_DNA"/>
</dbReference>
<dbReference type="Gene3D" id="3.20.20.80">
    <property type="entry name" value="Glycosidases"/>
    <property type="match status" value="1"/>
</dbReference>
<gene>
    <name evidence="2" type="primary">tvaII</name>
    <name evidence="2" type="ORF">SNEC2469_LOCUS7447</name>
</gene>
<keyword evidence="3" id="KW-1185">Reference proteome</keyword>
<organism evidence="2 3">
    <name type="scientific">Symbiodinium necroappetens</name>
    <dbReference type="NCBI Taxonomy" id="1628268"/>
    <lineage>
        <taxon>Eukaryota</taxon>
        <taxon>Sar</taxon>
        <taxon>Alveolata</taxon>
        <taxon>Dinophyceae</taxon>
        <taxon>Suessiales</taxon>
        <taxon>Symbiodiniaceae</taxon>
        <taxon>Symbiodinium</taxon>
    </lineage>
</organism>
<name>A0A812N8W8_9DINO</name>
<dbReference type="Pfam" id="PF00128">
    <property type="entry name" value="Alpha-amylase"/>
    <property type="match status" value="1"/>
</dbReference>
<dbReference type="InterPro" id="IPR017853">
    <property type="entry name" value="GH"/>
</dbReference>